<comment type="caution">
    <text evidence="3">The sequence shown here is derived from an EMBL/GenBank/DDBJ whole genome shotgun (WGS) entry which is preliminary data.</text>
</comment>
<accession>A0A918H130</accession>
<proteinExistence type="predicted"/>
<sequence>MTLTTHEPAPSTTSMSMPVGGPNADHGTEGRTHIPTATSISDGLIPAGPTTPLTHTVPREYVHRLAHSEVFLTSIRTTAPDTYALTAQWPRQHTFYSTYPHHHDPLILCETLRQSLPLIAHTAYDLPLSHKLGWEHLHYTLNPDALLKSNTPADIHISAVCTDIKRRRGQLISLTIHFTITHNGVHLATAHTRYHCHHPSLYTRLRQGRTNPTQTTLTAPPPTPPINPRIIHRTLPQDVTLTATPQPHQHQLRIDPTHPILFDHPLDHAPGMLLIEATRQATQTHHIHPQLPTSLTINFHRYVEYDSPTIITTHSTPDDLTSPLDPRTHTTTLTATQNDATAYSAVLTTQTLLEG</sequence>
<name>A0A918H130_9ACTN</name>
<protein>
    <submittedName>
        <fullName evidence="3">Adhesin</fullName>
    </submittedName>
</protein>
<keyword evidence="4" id="KW-1185">Reference proteome</keyword>
<dbReference type="NCBIfam" id="NF041195">
    <property type="entry name" value="ScbA_BarX_GamBu"/>
    <property type="match status" value="1"/>
</dbReference>
<reference evidence="3" key="2">
    <citation type="submission" date="2020-09" db="EMBL/GenBank/DDBJ databases">
        <authorList>
            <person name="Sun Q."/>
            <person name="Ohkuma M."/>
        </authorList>
    </citation>
    <scope>NUCLEOTIDE SEQUENCE</scope>
    <source>
        <strain evidence="3">JCM 3172</strain>
    </source>
</reference>
<evidence type="ECO:0000256" key="1">
    <source>
        <dbReference type="SAM" id="MobiDB-lite"/>
    </source>
</evidence>
<dbReference type="RefSeq" id="WP_229832903.1">
    <property type="nucleotide sequence ID" value="NZ_BMQQ01000007.1"/>
</dbReference>
<dbReference type="EMBL" id="BMQQ01000007">
    <property type="protein sequence ID" value="GGT30530.1"/>
    <property type="molecule type" value="Genomic_DNA"/>
</dbReference>
<dbReference type="InterPro" id="IPR047757">
    <property type="entry name" value="AfsA-like"/>
</dbReference>
<dbReference type="InterPro" id="IPR005509">
    <property type="entry name" value="AfsA_hotdog_dom"/>
</dbReference>
<evidence type="ECO:0000259" key="2">
    <source>
        <dbReference type="Pfam" id="PF03756"/>
    </source>
</evidence>
<feature type="region of interest" description="Disordered" evidence="1">
    <location>
        <begin position="1"/>
        <end position="52"/>
    </location>
</feature>
<feature type="domain" description="A-factor biosynthesis hotdog" evidence="2">
    <location>
        <begin position="231"/>
        <end position="349"/>
    </location>
</feature>
<dbReference type="Proteomes" id="UP000619486">
    <property type="component" value="Unassembled WGS sequence"/>
</dbReference>
<organism evidence="3 4">
    <name type="scientific">Streptomyces purpureus</name>
    <dbReference type="NCBI Taxonomy" id="1951"/>
    <lineage>
        <taxon>Bacteria</taxon>
        <taxon>Bacillati</taxon>
        <taxon>Actinomycetota</taxon>
        <taxon>Actinomycetes</taxon>
        <taxon>Kitasatosporales</taxon>
        <taxon>Streptomycetaceae</taxon>
        <taxon>Streptomyces</taxon>
    </lineage>
</organism>
<feature type="domain" description="A-factor biosynthesis hotdog" evidence="2">
    <location>
        <begin position="61"/>
        <end position="196"/>
    </location>
</feature>
<dbReference type="GO" id="GO:0016740">
    <property type="term" value="F:transferase activity"/>
    <property type="evidence" value="ECO:0007669"/>
    <property type="project" value="InterPro"/>
</dbReference>
<dbReference type="Pfam" id="PF03756">
    <property type="entry name" value="AfsA"/>
    <property type="match status" value="2"/>
</dbReference>
<evidence type="ECO:0000313" key="4">
    <source>
        <dbReference type="Proteomes" id="UP000619486"/>
    </source>
</evidence>
<reference evidence="3" key="1">
    <citation type="journal article" date="2014" name="Int. J. Syst. Evol. Microbiol.">
        <title>Complete genome sequence of Corynebacterium casei LMG S-19264T (=DSM 44701T), isolated from a smear-ripened cheese.</title>
        <authorList>
            <consortium name="US DOE Joint Genome Institute (JGI-PGF)"/>
            <person name="Walter F."/>
            <person name="Albersmeier A."/>
            <person name="Kalinowski J."/>
            <person name="Ruckert C."/>
        </authorList>
    </citation>
    <scope>NUCLEOTIDE SEQUENCE</scope>
    <source>
        <strain evidence="3">JCM 3172</strain>
    </source>
</reference>
<gene>
    <name evidence="3" type="ORF">GCM10014713_25180</name>
</gene>
<evidence type="ECO:0000313" key="3">
    <source>
        <dbReference type="EMBL" id="GGT30530.1"/>
    </source>
</evidence>
<feature type="compositionally biased region" description="Polar residues" evidence="1">
    <location>
        <begin position="1"/>
        <end position="16"/>
    </location>
</feature>
<dbReference type="AlphaFoldDB" id="A0A918H130"/>